<sequence>MGKDALEERTSFARRSIHHEGGIQLHVHGKYKPFNVPCFTDKPEVLETNAEGTIDELEYTKQGMILTAVVMARETSLKFTTLYEQAKAELLIFAPTHTQHADFIETIKYVIQTQPHEEALQIVVRMIKPRYEVDAALGKRLSIILRNYSRIACVLLEEAPESSLTHQRDKTEPGQLGVGYGQPPAAPVMGSTRSTPLQVVSATSAKRKGADGEMPVTKRLRKSIK</sequence>
<evidence type="ECO:0000313" key="2">
    <source>
        <dbReference type="EMBL" id="KAK1658841.1"/>
    </source>
</evidence>
<accession>A0AAJ0AC21</accession>
<dbReference type="GeneID" id="85465310"/>
<keyword evidence="3" id="KW-1185">Reference proteome</keyword>
<evidence type="ECO:0000256" key="1">
    <source>
        <dbReference type="SAM" id="MobiDB-lite"/>
    </source>
</evidence>
<gene>
    <name evidence="2" type="ORF">BDP55DRAFT_757482</name>
</gene>
<dbReference type="EMBL" id="JAHMHR010000068">
    <property type="protein sequence ID" value="KAK1658841.1"/>
    <property type="molecule type" value="Genomic_DNA"/>
</dbReference>
<reference evidence="2" key="1">
    <citation type="submission" date="2021-06" db="EMBL/GenBank/DDBJ databases">
        <title>Comparative genomics, transcriptomics and evolutionary studies reveal genomic signatures of adaptation to plant cell wall in hemibiotrophic fungi.</title>
        <authorList>
            <consortium name="DOE Joint Genome Institute"/>
            <person name="Baroncelli R."/>
            <person name="Diaz J.F."/>
            <person name="Benocci T."/>
            <person name="Peng M."/>
            <person name="Battaglia E."/>
            <person name="Haridas S."/>
            <person name="Andreopoulos W."/>
            <person name="Labutti K."/>
            <person name="Pangilinan J."/>
            <person name="Floch G.L."/>
            <person name="Makela M.R."/>
            <person name="Henrissat B."/>
            <person name="Grigoriev I.V."/>
            <person name="Crouch J.A."/>
            <person name="De Vries R.P."/>
            <person name="Sukno S.A."/>
            <person name="Thon M.R."/>
        </authorList>
    </citation>
    <scope>NUCLEOTIDE SEQUENCE</scope>
    <source>
        <strain evidence="2">CBS 193.32</strain>
    </source>
</reference>
<comment type="caution">
    <text evidence="2">The sequence shown here is derived from an EMBL/GenBank/DDBJ whole genome shotgun (WGS) entry which is preliminary data.</text>
</comment>
<dbReference type="AlphaFoldDB" id="A0AAJ0AC21"/>
<evidence type="ECO:0000313" key="3">
    <source>
        <dbReference type="Proteomes" id="UP001224890"/>
    </source>
</evidence>
<name>A0AAJ0AC21_9PEZI</name>
<organism evidence="2 3">
    <name type="scientific">Colletotrichum godetiae</name>
    <dbReference type="NCBI Taxonomy" id="1209918"/>
    <lineage>
        <taxon>Eukaryota</taxon>
        <taxon>Fungi</taxon>
        <taxon>Dikarya</taxon>
        <taxon>Ascomycota</taxon>
        <taxon>Pezizomycotina</taxon>
        <taxon>Sordariomycetes</taxon>
        <taxon>Hypocreomycetidae</taxon>
        <taxon>Glomerellales</taxon>
        <taxon>Glomerellaceae</taxon>
        <taxon>Colletotrichum</taxon>
        <taxon>Colletotrichum acutatum species complex</taxon>
    </lineage>
</organism>
<feature type="compositionally biased region" description="Polar residues" evidence="1">
    <location>
        <begin position="191"/>
        <end position="204"/>
    </location>
</feature>
<feature type="region of interest" description="Disordered" evidence="1">
    <location>
        <begin position="162"/>
        <end position="225"/>
    </location>
</feature>
<protein>
    <submittedName>
        <fullName evidence="2">Uncharacterized protein</fullName>
    </submittedName>
</protein>
<dbReference type="Proteomes" id="UP001224890">
    <property type="component" value="Unassembled WGS sequence"/>
</dbReference>
<proteinExistence type="predicted"/>
<dbReference type="RefSeq" id="XP_060423605.1">
    <property type="nucleotide sequence ID" value="XM_060580784.1"/>
</dbReference>